<sequence>MSISTRTKTAAIVAAAICIAGPATASLANGLGSDDPKPVPDRAVPGPAGHSLTSERMRTMAGLPARSCGVTAKDRTVASRISGRVHSDNLNGINAEQVACARRIVSATKSKGLNGRAAQIALMTAQAETSLRNLKGGDRDSYGLFQQRPSQGWGTVAQVMNPDYSTKKFLSVMQQFHPNGSWKRGDMGAIAQSVQRSAYPAEYGKEQGAAGVILDALWPGSGGSSGNPYTAVEVCGKGYTVIDSQAIGKAGRAYLLYNKGNGRNCVTTLKATSLGKKSAVSTFLEVKGARRTTDSGSYSYYAGPISKAAAGKCVKWGGSVGAQKYASPFEHCG</sequence>
<accession>A0ABT6CAK8</accession>
<feature type="signal peptide" evidence="2">
    <location>
        <begin position="1"/>
        <end position="25"/>
    </location>
</feature>
<keyword evidence="2" id="KW-0732">Signal</keyword>
<reference evidence="3 4" key="1">
    <citation type="submission" date="2023-03" db="EMBL/GenBank/DDBJ databases">
        <title>YIM 133296 draft genome.</title>
        <authorList>
            <person name="Xiong L."/>
        </authorList>
    </citation>
    <scope>NUCLEOTIDE SEQUENCE [LARGE SCALE GENOMIC DNA]</scope>
    <source>
        <strain evidence="3 4">YIM 133296</strain>
    </source>
</reference>
<feature type="chain" id="PRO_5045526112" evidence="2">
    <location>
        <begin position="26"/>
        <end position="333"/>
    </location>
</feature>
<feature type="region of interest" description="Disordered" evidence="1">
    <location>
        <begin position="31"/>
        <end position="55"/>
    </location>
</feature>
<proteinExistence type="predicted"/>
<keyword evidence="4" id="KW-1185">Reference proteome</keyword>
<evidence type="ECO:0000313" key="3">
    <source>
        <dbReference type="EMBL" id="MDF8265925.1"/>
    </source>
</evidence>
<evidence type="ECO:0000256" key="1">
    <source>
        <dbReference type="SAM" id="MobiDB-lite"/>
    </source>
</evidence>
<evidence type="ECO:0000256" key="2">
    <source>
        <dbReference type="SAM" id="SignalP"/>
    </source>
</evidence>
<comment type="caution">
    <text evidence="3">The sequence shown here is derived from an EMBL/GenBank/DDBJ whole genome shotgun (WGS) entry which is preliminary data.</text>
</comment>
<name>A0ABT6CAK8_9MICO</name>
<organism evidence="3 4">
    <name type="scientific">Luteipulveratus flavus</name>
    <dbReference type="NCBI Taxonomy" id="3031728"/>
    <lineage>
        <taxon>Bacteria</taxon>
        <taxon>Bacillati</taxon>
        <taxon>Actinomycetota</taxon>
        <taxon>Actinomycetes</taxon>
        <taxon>Micrococcales</taxon>
        <taxon>Dermacoccaceae</taxon>
        <taxon>Luteipulveratus</taxon>
    </lineage>
</organism>
<dbReference type="RefSeq" id="WP_277193187.1">
    <property type="nucleotide sequence ID" value="NZ_JAROAV010000044.1"/>
</dbReference>
<protein>
    <submittedName>
        <fullName evidence="3">Uncharacterized protein</fullName>
    </submittedName>
</protein>
<gene>
    <name evidence="3" type="ORF">P4R38_16885</name>
</gene>
<dbReference type="Proteomes" id="UP001528912">
    <property type="component" value="Unassembled WGS sequence"/>
</dbReference>
<evidence type="ECO:0000313" key="4">
    <source>
        <dbReference type="Proteomes" id="UP001528912"/>
    </source>
</evidence>
<dbReference type="EMBL" id="JAROAV010000044">
    <property type="protein sequence ID" value="MDF8265925.1"/>
    <property type="molecule type" value="Genomic_DNA"/>
</dbReference>